<dbReference type="Proteomes" id="UP000054565">
    <property type="component" value="Unassembled WGS sequence"/>
</dbReference>
<sequence length="111" mass="12423">MSIYSQGAPVCKALLVDQESMLVLSCPRIDRSANIRHNRQIQRERAKTDFENRRDSRCVAVVQKVCAGWPADRENVTGTVWGSRSPMITSRPAADQLNAVPRFSSAHTRPT</sequence>
<reference evidence="3" key="1">
    <citation type="journal article" date="2010" name="Genome Res.">
        <title>Population genomic sequencing of Coccidioides fungi reveals recent hybridization and transposon control.</title>
        <authorList>
            <person name="Neafsey D.E."/>
            <person name="Barker B.M."/>
            <person name="Sharpton T.J."/>
            <person name="Stajich J.E."/>
            <person name="Park D.J."/>
            <person name="Whiston E."/>
            <person name="Hung C.-Y."/>
            <person name="McMahan C."/>
            <person name="White J."/>
            <person name="Sykes S."/>
            <person name="Heiman D."/>
            <person name="Young S."/>
            <person name="Zeng Q."/>
            <person name="Abouelleil A."/>
            <person name="Aftuck L."/>
            <person name="Bessette D."/>
            <person name="Brown A."/>
            <person name="FitzGerald M."/>
            <person name="Lui A."/>
            <person name="Macdonald J.P."/>
            <person name="Priest M."/>
            <person name="Orbach M.J."/>
            <person name="Galgiani J.N."/>
            <person name="Kirkland T.N."/>
            <person name="Cole G.T."/>
            <person name="Birren B.W."/>
            <person name="Henn M.R."/>
            <person name="Taylor J.W."/>
            <person name="Rounsley S.D."/>
        </authorList>
    </citation>
    <scope>NUCLEOTIDE SEQUENCE [LARGE SCALE GENOMIC DNA]</scope>
    <source>
        <strain evidence="3">RMSCC 2394</strain>
    </source>
</reference>
<protein>
    <submittedName>
        <fullName evidence="2">Uncharacterized protein</fullName>
    </submittedName>
</protein>
<evidence type="ECO:0000313" key="3">
    <source>
        <dbReference type="Proteomes" id="UP000054565"/>
    </source>
</evidence>
<name>A0A0J6XZC6_COCIT</name>
<feature type="region of interest" description="Disordered" evidence="1">
    <location>
        <begin position="87"/>
        <end position="111"/>
    </location>
</feature>
<proteinExistence type="predicted"/>
<gene>
    <name evidence="2" type="ORF">CIRG_00271</name>
</gene>
<dbReference type="AlphaFoldDB" id="A0A0J6XZC6"/>
<evidence type="ECO:0000256" key="1">
    <source>
        <dbReference type="SAM" id="MobiDB-lite"/>
    </source>
</evidence>
<accession>A0A0J6XZC6</accession>
<organism evidence="2 3">
    <name type="scientific">Coccidioides immitis RMSCC 2394</name>
    <dbReference type="NCBI Taxonomy" id="404692"/>
    <lineage>
        <taxon>Eukaryota</taxon>
        <taxon>Fungi</taxon>
        <taxon>Dikarya</taxon>
        <taxon>Ascomycota</taxon>
        <taxon>Pezizomycotina</taxon>
        <taxon>Eurotiomycetes</taxon>
        <taxon>Eurotiomycetidae</taxon>
        <taxon>Onygenales</taxon>
        <taxon>Onygenaceae</taxon>
        <taxon>Coccidioides</taxon>
    </lineage>
</organism>
<evidence type="ECO:0000313" key="2">
    <source>
        <dbReference type="EMBL" id="KMP00129.1"/>
    </source>
</evidence>
<dbReference type="EMBL" id="DS028093">
    <property type="protein sequence ID" value="KMP00129.1"/>
    <property type="molecule type" value="Genomic_DNA"/>
</dbReference>